<evidence type="ECO:0000259" key="10">
    <source>
        <dbReference type="Pfam" id="PF03553"/>
    </source>
</evidence>
<dbReference type="AlphaFoldDB" id="A0A1Y5FBF1"/>
<proteinExistence type="inferred from homology"/>
<keyword evidence="4" id="KW-1003">Cell membrane</keyword>
<evidence type="ECO:0000256" key="1">
    <source>
        <dbReference type="ARBA" id="ARBA00004651"/>
    </source>
</evidence>
<evidence type="ECO:0000256" key="9">
    <source>
        <dbReference type="SAM" id="Phobius"/>
    </source>
</evidence>
<feature type="transmembrane region" description="Helical" evidence="9">
    <location>
        <begin position="79"/>
        <end position="103"/>
    </location>
</feature>
<keyword evidence="3" id="KW-0050">Antiport</keyword>
<feature type="transmembrane region" description="Helical" evidence="9">
    <location>
        <begin position="450"/>
        <end position="474"/>
    </location>
</feature>
<evidence type="ECO:0000256" key="7">
    <source>
        <dbReference type="ARBA" id="ARBA00023136"/>
    </source>
</evidence>
<feature type="transmembrane region" description="Helical" evidence="9">
    <location>
        <begin position="336"/>
        <end position="356"/>
    </location>
</feature>
<feature type="transmembrane region" description="Helical" evidence="9">
    <location>
        <begin position="142"/>
        <end position="168"/>
    </location>
</feature>
<keyword evidence="2" id="KW-0813">Transport</keyword>
<comment type="similarity">
    <text evidence="8">Belongs to the NhaC Na(+)/H(+) (TC 2.A.35) antiporter family.</text>
</comment>
<dbReference type="PANTHER" id="PTHR33451">
    <property type="entry name" value="MALATE-2H(+)/NA(+)-LACTATE ANTIPORTER"/>
    <property type="match status" value="1"/>
</dbReference>
<dbReference type="InterPro" id="IPR018461">
    <property type="entry name" value="Na/H_Antiport_NhaC-like_C"/>
</dbReference>
<keyword evidence="7 9" id="KW-0472">Membrane</keyword>
<feature type="domain" description="Na+/H+ antiporter NhaC-like C-terminal" evidence="10">
    <location>
        <begin position="165"/>
        <end position="471"/>
    </location>
</feature>
<dbReference type="GO" id="GO:0015297">
    <property type="term" value="F:antiporter activity"/>
    <property type="evidence" value="ECO:0007669"/>
    <property type="project" value="UniProtKB-KW"/>
</dbReference>
<feature type="transmembrane region" description="Helical" evidence="9">
    <location>
        <begin position="240"/>
        <end position="257"/>
    </location>
</feature>
<evidence type="ECO:0000256" key="5">
    <source>
        <dbReference type="ARBA" id="ARBA00022692"/>
    </source>
</evidence>
<dbReference type="Pfam" id="PF03553">
    <property type="entry name" value="Na_H_antiporter"/>
    <property type="match status" value="1"/>
</dbReference>
<accession>A0A1Y5FBF1</accession>
<name>A0A1Y5FBF1_9BACT</name>
<feature type="transmembrane region" description="Helical" evidence="9">
    <location>
        <begin position="41"/>
        <end position="58"/>
    </location>
</feature>
<dbReference type="EMBL" id="MAAO01000004">
    <property type="protein sequence ID" value="OUR98887.1"/>
    <property type="molecule type" value="Genomic_DNA"/>
</dbReference>
<evidence type="ECO:0000256" key="6">
    <source>
        <dbReference type="ARBA" id="ARBA00022989"/>
    </source>
</evidence>
<feature type="transmembrane region" description="Helical" evidence="9">
    <location>
        <begin position="7"/>
        <end position="29"/>
    </location>
</feature>
<dbReference type="PANTHER" id="PTHR33451:SF3">
    <property type="entry name" value="MALATE-2H(+)_NA(+)-LACTATE ANTIPORTER"/>
    <property type="match status" value="1"/>
</dbReference>
<organism evidence="11 12">
    <name type="scientific">Halobacteriovorax marinus</name>
    <dbReference type="NCBI Taxonomy" id="97084"/>
    <lineage>
        <taxon>Bacteria</taxon>
        <taxon>Pseudomonadati</taxon>
        <taxon>Bdellovibrionota</taxon>
        <taxon>Bacteriovoracia</taxon>
        <taxon>Bacteriovoracales</taxon>
        <taxon>Halobacteriovoraceae</taxon>
        <taxon>Halobacteriovorax</taxon>
    </lineage>
</organism>
<evidence type="ECO:0000256" key="2">
    <source>
        <dbReference type="ARBA" id="ARBA00022448"/>
    </source>
</evidence>
<gene>
    <name evidence="11" type="ORF">A9Q84_05595</name>
</gene>
<protein>
    <submittedName>
        <fullName evidence="11">Na+/H+ antiporter NhaC</fullName>
    </submittedName>
</protein>
<dbReference type="InterPro" id="IPR004770">
    <property type="entry name" value="Na/H_antiport_NhaC"/>
</dbReference>
<evidence type="ECO:0000256" key="4">
    <source>
        <dbReference type="ARBA" id="ARBA00022475"/>
    </source>
</evidence>
<keyword evidence="5 9" id="KW-0812">Transmembrane</keyword>
<comment type="caution">
    <text evidence="11">The sequence shown here is derived from an EMBL/GenBank/DDBJ whole genome shotgun (WGS) entry which is preliminary data.</text>
</comment>
<comment type="subcellular location">
    <subcellularLocation>
        <location evidence="1">Cell membrane</location>
        <topology evidence="1">Multi-pass membrane protein</topology>
    </subcellularLocation>
</comment>
<keyword evidence="6 9" id="KW-1133">Transmembrane helix</keyword>
<sequence length="482" mass="51157">MHRAKKPGLLVSLVPVIFLVFLLIQNVIIFKDDATGGANQIALLAAAFVTGIIGVFFLKVKYHHIEEKIVSSINMSLSAITILFVVGALIGVWILSGTVPAMIFYGLKIIHPSVFLPVACIICCVVSLATGSSWSTTGTVGIALIGIGQTMGIPEGAVAGAVISGAYFGDKMSPLSDTTNLAPAVAGSELFTHIRHMVYTSGPAIILSIIGFTILGFTYDTKAINSESIDLMLATIDSKFNISPLMFIPPIVVLFMVRKKVPALPAIATGVLVGIITALIFQREMMASLLGGKTTIKDYYTLITQVSYQGFNIESGNKLVDSLLSRGGMSGMLSTVWLIFSAMVFGGTLDATGMLAKISSSILKLVTGTGSLIGATLASCLVLNATASDQYLAIVVPGKMFRKAYEKYGLDPRNLSRALEDAGTVTSVLIPWNSGGAYNSAALGVPTLTYLPYCFFNILSPIISLFLAVMNITIVKRLEEEK</sequence>
<evidence type="ECO:0000256" key="3">
    <source>
        <dbReference type="ARBA" id="ARBA00022449"/>
    </source>
</evidence>
<dbReference type="GO" id="GO:0005886">
    <property type="term" value="C:plasma membrane"/>
    <property type="evidence" value="ECO:0007669"/>
    <property type="project" value="UniProtKB-SubCell"/>
</dbReference>
<dbReference type="Proteomes" id="UP000196531">
    <property type="component" value="Unassembled WGS sequence"/>
</dbReference>
<dbReference type="InterPro" id="IPR052180">
    <property type="entry name" value="NhaC_Na-H+_Antiporter"/>
</dbReference>
<feature type="transmembrane region" description="Helical" evidence="9">
    <location>
        <begin position="197"/>
        <end position="219"/>
    </location>
</feature>
<evidence type="ECO:0000313" key="12">
    <source>
        <dbReference type="Proteomes" id="UP000196531"/>
    </source>
</evidence>
<feature type="transmembrane region" description="Helical" evidence="9">
    <location>
        <begin position="109"/>
        <end position="130"/>
    </location>
</feature>
<feature type="transmembrane region" description="Helical" evidence="9">
    <location>
        <begin position="263"/>
        <end position="281"/>
    </location>
</feature>
<dbReference type="NCBIfam" id="TIGR00931">
    <property type="entry name" value="antiport_nhaC"/>
    <property type="match status" value="1"/>
</dbReference>
<evidence type="ECO:0000313" key="11">
    <source>
        <dbReference type="EMBL" id="OUR98887.1"/>
    </source>
</evidence>
<evidence type="ECO:0000256" key="8">
    <source>
        <dbReference type="ARBA" id="ARBA00038435"/>
    </source>
</evidence>
<reference evidence="12" key="1">
    <citation type="journal article" date="2017" name="Proc. Natl. Acad. Sci. U.S.A.">
        <title>Simulation of Deepwater Horizon oil plume reveals substrate specialization within a complex community of hydrocarbon-degraders.</title>
        <authorList>
            <person name="Hu P."/>
            <person name="Dubinsky E.A."/>
            <person name="Probst A.J."/>
            <person name="Wang J."/>
            <person name="Sieber C.M.K."/>
            <person name="Tom L.M."/>
            <person name="Gardinali P."/>
            <person name="Banfield J.F."/>
            <person name="Atlas R.M."/>
            <person name="Andersen G.L."/>
        </authorList>
    </citation>
    <scope>NUCLEOTIDE SEQUENCE [LARGE SCALE GENOMIC DNA]</scope>
</reference>